<comment type="similarity">
    <text evidence="1">Belongs to the peptidase S33 family.</text>
</comment>
<protein>
    <recommendedName>
        <fullName evidence="4">Epoxide hydrolase N-terminal domain-containing protein</fullName>
    </recommendedName>
</protein>
<dbReference type="InterPro" id="IPR000639">
    <property type="entry name" value="Epox_hydrolase-like"/>
</dbReference>
<dbReference type="PANTHER" id="PTHR21661">
    <property type="entry name" value="EPOXIDE HYDROLASE 1-RELATED"/>
    <property type="match status" value="1"/>
</dbReference>
<proteinExistence type="inferred from homology"/>
<gene>
    <name evidence="5" type="ORF">VKT23_017724</name>
</gene>
<evidence type="ECO:0000313" key="6">
    <source>
        <dbReference type="Proteomes" id="UP001498398"/>
    </source>
</evidence>
<keyword evidence="6" id="KW-1185">Reference proteome</keyword>
<dbReference type="SUPFAM" id="SSF53474">
    <property type="entry name" value="alpha/beta-Hydrolases"/>
    <property type="match status" value="1"/>
</dbReference>
<dbReference type="InterPro" id="IPR029058">
    <property type="entry name" value="AB_hydrolase_fold"/>
</dbReference>
<name>A0ABR1IU39_9AGAR</name>
<feature type="domain" description="Epoxide hydrolase N-terminal" evidence="4">
    <location>
        <begin position="9"/>
        <end position="119"/>
    </location>
</feature>
<reference evidence="5 6" key="1">
    <citation type="submission" date="2024-01" db="EMBL/GenBank/DDBJ databases">
        <title>A draft genome for the cacao thread blight pathogen Marasmiellus scandens.</title>
        <authorList>
            <person name="Baruah I.K."/>
            <person name="Leung J."/>
            <person name="Bukari Y."/>
            <person name="Amoako-Attah I."/>
            <person name="Meinhardt L.W."/>
            <person name="Bailey B.A."/>
            <person name="Cohen S.P."/>
        </authorList>
    </citation>
    <scope>NUCLEOTIDE SEQUENCE [LARGE SCALE GENOMIC DNA]</scope>
    <source>
        <strain evidence="5 6">GH-19</strain>
    </source>
</reference>
<organism evidence="5 6">
    <name type="scientific">Marasmiellus scandens</name>
    <dbReference type="NCBI Taxonomy" id="2682957"/>
    <lineage>
        <taxon>Eukaryota</taxon>
        <taxon>Fungi</taxon>
        <taxon>Dikarya</taxon>
        <taxon>Basidiomycota</taxon>
        <taxon>Agaricomycotina</taxon>
        <taxon>Agaricomycetes</taxon>
        <taxon>Agaricomycetidae</taxon>
        <taxon>Agaricales</taxon>
        <taxon>Marasmiineae</taxon>
        <taxon>Omphalotaceae</taxon>
        <taxon>Marasmiellus</taxon>
    </lineage>
</organism>
<dbReference type="Pfam" id="PF06441">
    <property type="entry name" value="EHN"/>
    <property type="match status" value="1"/>
</dbReference>
<dbReference type="Proteomes" id="UP001498398">
    <property type="component" value="Unassembled WGS sequence"/>
</dbReference>
<keyword evidence="2" id="KW-0058">Aromatic hydrocarbons catabolism</keyword>
<comment type="caution">
    <text evidence="5">The sequence shown here is derived from an EMBL/GenBank/DDBJ whole genome shotgun (WGS) entry which is preliminary data.</text>
</comment>
<evidence type="ECO:0000256" key="3">
    <source>
        <dbReference type="ARBA" id="ARBA00022801"/>
    </source>
</evidence>
<dbReference type="PANTHER" id="PTHR21661:SF35">
    <property type="entry name" value="EPOXIDE HYDROLASE"/>
    <property type="match status" value="1"/>
</dbReference>
<evidence type="ECO:0000259" key="4">
    <source>
        <dbReference type="Pfam" id="PF06441"/>
    </source>
</evidence>
<keyword evidence="3" id="KW-0378">Hydrolase</keyword>
<evidence type="ECO:0000313" key="5">
    <source>
        <dbReference type="EMBL" id="KAK7439018.1"/>
    </source>
</evidence>
<dbReference type="EMBL" id="JBANRG010000075">
    <property type="protein sequence ID" value="KAK7439018.1"/>
    <property type="molecule type" value="Genomic_DNA"/>
</dbReference>
<accession>A0ABR1IU39</accession>
<dbReference type="Gene3D" id="3.40.50.1820">
    <property type="entry name" value="alpha/beta hydrolase"/>
    <property type="match status" value="1"/>
</dbReference>
<sequence>MSTATTEVPYKISISEKQLNLLHQKLDLVTFPDELENAGWSYGVSLDDMKRLVMRWRKGYDWRAEEAKLNEELPQFTRDIEVSDGHGMLNIHYVHKKSEVEDAIPLLFVHGWPGSFIEVRKILPLLVKASSNGEFPSFHVVAFSLPGFGFSEAPKKPGFTPDYHAEVIFLLFFFFDSFI</sequence>
<dbReference type="InterPro" id="IPR010497">
    <property type="entry name" value="Epoxide_hydro_N"/>
</dbReference>
<evidence type="ECO:0000256" key="2">
    <source>
        <dbReference type="ARBA" id="ARBA00022797"/>
    </source>
</evidence>
<evidence type="ECO:0000256" key="1">
    <source>
        <dbReference type="ARBA" id="ARBA00010088"/>
    </source>
</evidence>
<dbReference type="PRINTS" id="PR00412">
    <property type="entry name" value="EPOXHYDRLASE"/>
</dbReference>